<dbReference type="InterPro" id="IPR011701">
    <property type="entry name" value="MFS"/>
</dbReference>
<feature type="transmembrane region" description="Helical" evidence="8">
    <location>
        <begin position="122"/>
        <end position="142"/>
    </location>
</feature>
<evidence type="ECO:0000256" key="7">
    <source>
        <dbReference type="SAM" id="MobiDB-lite"/>
    </source>
</evidence>
<feature type="transmembrane region" description="Helical" evidence="8">
    <location>
        <begin position="210"/>
        <end position="229"/>
    </location>
</feature>
<feature type="transmembrane region" description="Helical" evidence="8">
    <location>
        <begin position="82"/>
        <end position="102"/>
    </location>
</feature>
<feature type="region of interest" description="Disordered" evidence="7">
    <location>
        <begin position="534"/>
        <end position="569"/>
    </location>
</feature>
<keyword evidence="4 8" id="KW-1133">Transmembrane helix</keyword>
<dbReference type="InterPro" id="IPR020846">
    <property type="entry name" value="MFS_dom"/>
</dbReference>
<protein>
    <recommendedName>
        <fullName evidence="9">Major facilitator superfamily (MFS) profile domain-containing protein</fullName>
    </recommendedName>
</protein>
<feature type="transmembrane region" description="Helical" evidence="8">
    <location>
        <begin position="149"/>
        <end position="168"/>
    </location>
</feature>
<proteinExistence type="inferred from homology"/>
<evidence type="ECO:0000256" key="1">
    <source>
        <dbReference type="ARBA" id="ARBA00004141"/>
    </source>
</evidence>
<keyword evidence="2" id="KW-0813">Transport</keyword>
<reference evidence="10 11" key="1">
    <citation type="submission" date="2023-08" db="EMBL/GenBank/DDBJ databases">
        <title>A Necator americanus chromosomal reference genome.</title>
        <authorList>
            <person name="Ilik V."/>
            <person name="Petrzelkova K.J."/>
            <person name="Pardy F."/>
            <person name="Fuh T."/>
            <person name="Niatou-Singa F.S."/>
            <person name="Gouil Q."/>
            <person name="Baker L."/>
            <person name="Ritchie M.E."/>
            <person name="Jex A.R."/>
            <person name="Gazzola D."/>
            <person name="Li H."/>
            <person name="Toshio Fujiwara R."/>
            <person name="Zhan B."/>
            <person name="Aroian R.V."/>
            <person name="Pafco B."/>
            <person name="Schwarz E.M."/>
        </authorList>
    </citation>
    <scope>NUCLEOTIDE SEQUENCE [LARGE SCALE GENOMIC DNA]</scope>
    <source>
        <strain evidence="10 11">Aroian</strain>
        <tissue evidence="10">Whole animal</tissue>
    </source>
</reference>
<gene>
    <name evidence="10" type="primary">Necator_chrV.g20494</name>
    <name evidence="10" type="ORF">RB195_015701</name>
</gene>
<comment type="caution">
    <text evidence="10">The sequence shown here is derived from an EMBL/GenBank/DDBJ whole genome shotgun (WGS) entry which is preliminary data.</text>
</comment>
<evidence type="ECO:0000256" key="5">
    <source>
        <dbReference type="ARBA" id="ARBA00023136"/>
    </source>
</evidence>
<dbReference type="InterPro" id="IPR036259">
    <property type="entry name" value="MFS_trans_sf"/>
</dbReference>
<feature type="domain" description="Major facilitator superfamily (MFS) profile" evidence="9">
    <location>
        <begin position="84"/>
        <end position="519"/>
    </location>
</feature>
<evidence type="ECO:0000256" key="8">
    <source>
        <dbReference type="SAM" id="Phobius"/>
    </source>
</evidence>
<dbReference type="InterPro" id="IPR044770">
    <property type="entry name" value="MFS_spinster-like"/>
</dbReference>
<keyword evidence="5 8" id="KW-0472">Membrane</keyword>
<feature type="transmembrane region" description="Helical" evidence="8">
    <location>
        <begin position="390"/>
        <end position="411"/>
    </location>
</feature>
<evidence type="ECO:0000256" key="6">
    <source>
        <dbReference type="ARBA" id="ARBA00024338"/>
    </source>
</evidence>
<feature type="transmembrane region" description="Helical" evidence="8">
    <location>
        <begin position="495"/>
        <end position="519"/>
    </location>
</feature>
<dbReference type="Gene3D" id="1.20.1250.20">
    <property type="entry name" value="MFS general substrate transporter like domains"/>
    <property type="match status" value="1"/>
</dbReference>
<feature type="transmembrane region" description="Helical" evidence="8">
    <location>
        <begin position="417"/>
        <end position="434"/>
    </location>
</feature>
<dbReference type="PANTHER" id="PTHR23505:SF88">
    <property type="entry name" value="MAJOR FACILITATOR SUPERFAMILY (MFS) PROFILE DOMAIN-CONTAINING PROTEIN"/>
    <property type="match status" value="1"/>
</dbReference>
<feature type="transmembrane region" description="Helical" evidence="8">
    <location>
        <begin position="241"/>
        <end position="261"/>
    </location>
</feature>
<evidence type="ECO:0000256" key="2">
    <source>
        <dbReference type="ARBA" id="ARBA00022448"/>
    </source>
</evidence>
<feature type="transmembrane region" description="Helical" evidence="8">
    <location>
        <begin position="298"/>
        <end position="320"/>
    </location>
</feature>
<dbReference type="CDD" id="cd17328">
    <property type="entry name" value="MFS_spinster_like"/>
    <property type="match status" value="1"/>
</dbReference>
<name>A0ABR1E6E5_NECAM</name>
<comment type="similarity">
    <text evidence="6">Belongs to the major facilitator superfamily. Spinster (TC 2.A.1.49) family.</text>
</comment>
<keyword evidence="3 8" id="KW-0812">Transmembrane</keyword>
<dbReference type="PANTHER" id="PTHR23505">
    <property type="entry name" value="SPINSTER"/>
    <property type="match status" value="1"/>
</dbReference>
<dbReference type="PROSITE" id="PS50850">
    <property type="entry name" value="MFS"/>
    <property type="match status" value="1"/>
</dbReference>
<dbReference type="Proteomes" id="UP001303046">
    <property type="component" value="Unassembled WGS sequence"/>
</dbReference>
<accession>A0ABR1E6E5</accession>
<evidence type="ECO:0000256" key="4">
    <source>
        <dbReference type="ARBA" id="ARBA00022989"/>
    </source>
</evidence>
<dbReference type="Pfam" id="PF07690">
    <property type="entry name" value="MFS_1"/>
    <property type="match status" value="1"/>
</dbReference>
<comment type="subcellular location">
    <subcellularLocation>
        <location evidence="1">Membrane</location>
        <topology evidence="1">Multi-pass membrane protein</topology>
    </subcellularLocation>
</comment>
<dbReference type="SUPFAM" id="SSF103473">
    <property type="entry name" value="MFS general substrate transporter"/>
    <property type="match status" value="1"/>
</dbReference>
<dbReference type="EMBL" id="JAVFWL010000005">
    <property type="protein sequence ID" value="KAK6758043.1"/>
    <property type="molecule type" value="Genomic_DNA"/>
</dbReference>
<keyword evidence="11" id="KW-1185">Reference proteome</keyword>
<feature type="transmembrane region" description="Helical" evidence="8">
    <location>
        <begin position="349"/>
        <end position="369"/>
    </location>
</feature>
<sequence length="569" mass="62161">MILDMRGGKSSTATLSPTSSTGAAIWQIRTMEKEDEFNVGVKSEIKKCNNNEKLDKGEEEKVVAQEDEESDESSKTMECDMLFNMSILICTNLLNYMDRFALAGVLTNVQAFYGINDADAGLLHTVFMVFFMFTSPVCGFFGDRYNRKWIMVFGLAVWISAVFASTFVPKDKFLAFLLLRGVFGLGEASYTTITPSIIADMFTGPSRSRMLMIFYFAIPFGSGLGFIVASKVSALTGHWTWGIRITVFFGIICLAMIIIFMKEPLRGAVERVGGGGQKAMVATSYRDDVVSLVKTPTYILSTAGYTALVFMVGTLSWWAATTIQHSEANKLGLNSTALLNSDVKVRINLIFGVLTCAGGIAGVGLGSVLSMMLHTGYGPFKWVQTIRSDAIICGVGSLIGVPALFLSLYFIPINITVAWAFIFILTTVSCFNFATHVDLLMDVVIPTRRNAANSWQILFSHMFGDASGPYIVGIISDQIRGEDSSPGGNFRSLVISFYLPNALLGLSAALFFCAAYTFVKDNHKMKRYMGALDSASETTEVPEGDVLPQSAASKSEEPREQETQDTAQT</sequence>
<evidence type="ECO:0000313" key="11">
    <source>
        <dbReference type="Proteomes" id="UP001303046"/>
    </source>
</evidence>
<organism evidence="10 11">
    <name type="scientific">Necator americanus</name>
    <name type="common">Human hookworm</name>
    <dbReference type="NCBI Taxonomy" id="51031"/>
    <lineage>
        <taxon>Eukaryota</taxon>
        <taxon>Metazoa</taxon>
        <taxon>Ecdysozoa</taxon>
        <taxon>Nematoda</taxon>
        <taxon>Chromadorea</taxon>
        <taxon>Rhabditida</taxon>
        <taxon>Rhabditina</taxon>
        <taxon>Rhabditomorpha</taxon>
        <taxon>Strongyloidea</taxon>
        <taxon>Ancylostomatidae</taxon>
        <taxon>Bunostominae</taxon>
        <taxon>Necator</taxon>
    </lineage>
</organism>
<evidence type="ECO:0000313" key="10">
    <source>
        <dbReference type="EMBL" id="KAK6758043.1"/>
    </source>
</evidence>
<evidence type="ECO:0000259" key="9">
    <source>
        <dbReference type="PROSITE" id="PS50850"/>
    </source>
</evidence>
<evidence type="ECO:0000256" key="3">
    <source>
        <dbReference type="ARBA" id="ARBA00022692"/>
    </source>
</evidence>